<feature type="transmembrane region" description="Helical" evidence="1">
    <location>
        <begin position="208"/>
        <end position="224"/>
    </location>
</feature>
<dbReference type="EMBL" id="CP015405">
    <property type="protein sequence ID" value="ANU74392.2"/>
    <property type="molecule type" value="Genomic_DNA"/>
</dbReference>
<keyword evidence="3" id="KW-1185">Reference proteome</keyword>
<dbReference type="InterPro" id="IPR021509">
    <property type="entry name" value="DUF3169"/>
</dbReference>
<protein>
    <recommendedName>
        <fullName evidence="4">DUF3169 family protein</fullName>
    </recommendedName>
</protein>
<gene>
    <name evidence="2" type="ORF">A4V09_00525</name>
</gene>
<feature type="transmembrane region" description="Helical" evidence="1">
    <location>
        <begin position="230"/>
        <end position="247"/>
    </location>
</feature>
<name>A0A1C7I833_9FIRM</name>
<organism evidence="2 3">
    <name type="scientific">Blautia pseudococcoides</name>
    <dbReference type="NCBI Taxonomy" id="1796616"/>
    <lineage>
        <taxon>Bacteria</taxon>
        <taxon>Bacillati</taxon>
        <taxon>Bacillota</taxon>
        <taxon>Clostridia</taxon>
        <taxon>Lachnospirales</taxon>
        <taxon>Lachnospiraceae</taxon>
        <taxon>Blautia</taxon>
    </lineage>
</organism>
<proteinExistence type="predicted"/>
<reference evidence="2" key="1">
    <citation type="submission" date="2017-04" db="EMBL/GenBank/DDBJ databases">
        <title>Complete Genome Sequences of Twelve Strains of a Stable Defined Moderately Diverse Mouse Microbiota 2 (sDMDMm2).</title>
        <authorList>
            <person name="Uchimura Y."/>
            <person name="Wyss M."/>
            <person name="Brugiroux S."/>
            <person name="Limenitakis J.P."/>
            <person name="Stecher B."/>
            <person name="McCoy K.D."/>
            <person name="Macpherson A.J."/>
        </authorList>
    </citation>
    <scope>NUCLEOTIDE SEQUENCE</scope>
    <source>
        <strain evidence="2">YL58</strain>
    </source>
</reference>
<dbReference type="KEGG" id="byl:A4V09_00525"/>
<dbReference type="Proteomes" id="UP000092574">
    <property type="component" value="Chromosome"/>
</dbReference>
<evidence type="ECO:0000313" key="3">
    <source>
        <dbReference type="Proteomes" id="UP000092574"/>
    </source>
</evidence>
<dbReference type="STRING" id="1796616.A4V09_00525"/>
<evidence type="ECO:0000313" key="2">
    <source>
        <dbReference type="EMBL" id="ANU74392.2"/>
    </source>
</evidence>
<dbReference type="Pfam" id="PF11368">
    <property type="entry name" value="DUF3169"/>
    <property type="match status" value="1"/>
</dbReference>
<accession>A0A1C7I833</accession>
<feature type="transmembrane region" description="Helical" evidence="1">
    <location>
        <begin position="58"/>
        <end position="79"/>
    </location>
</feature>
<keyword evidence="1" id="KW-0472">Membrane</keyword>
<dbReference type="OrthoDB" id="1777828at2"/>
<feature type="transmembrane region" description="Helical" evidence="1">
    <location>
        <begin position="139"/>
        <end position="160"/>
    </location>
</feature>
<feature type="transmembrane region" description="Helical" evidence="1">
    <location>
        <begin position="16"/>
        <end position="38"/>
    </location>
</feature>
<sequence>MWRTGMKKHKKEKKGYLEFIMIILVSGLMGGVGTVIIGEHGGDVEKLGSILETFIGKGAFWFIVLMSILGSIANTYMVLTVRKKFREWDGEDDETAEQIERYNNRCQGIISCCSTMVMVLSGVNIVYGLHRSESKASLAVIPTLFVGYCLWSAFSEHILVEQTKKMNPEKKGNALSLHFNRDWDKSCDEQEKARMYEAAYVVYRKSNWLYAGIYIVLLMCSVAVDIGVLPFLMLGIIWTYQIVLYICNYEKRR</sequence>
<dbReference type="AlphaFoldDB" id="A0A1C7I833"/>
<feature type="transmembrane region" description="Helical" evidence="1">
    <location>
        <begin position="108"/>
        <end position="127"/>
    </location>
</feature>
<keyword evidence="1" id="KW-0812">Transmembrane</keyword>
<evidence type="ECO:0008006" key="4">
    <source>
        <dbReference type="Google" id="ProtNLM"/>
    </source>
</evidence>
<keyword evidence="1" id="KW-1133">Transmembrane helix</keyword>
<evidence type="ECO:0000256" key="1">
    <source>
        <dbReference type="SAM" id="Phobius"/>
    </source>
</evidence>